<keyword evidence="13" id="KW-1185">Reference proteome</keyword>
<dbReference type="GO" id="GO:0005524">
    <property type="term" value="F:ATP binding"/>
    <property type="evidence" value="ECO:0007669"/>
    <property type="project" value="UniProtKB-KW"/>
</dbReference>
<dbReference type="HAMAP" id="MF_00244">
    <property type="entry name" value="NaMN_adenylyltr"/>
    <property type="match status" value="1"/>
</dbReference>
<dbReference type="EMBL" id="DF977003">
    <property type="protein sequence ID" value="GAQ26000.1"/>
    <property type="molecule type" value="Genomic_DNA"/>
</dbReference>
<evidence type="ECO:0000256" key="6">
    <source>
        <dbReference type="ARBA" id="ARBA00022741"/>
    </source>
</evidence>
<dbReference type="CDD" id="cd02165">
    <property type="entry name" value="NMNAT"/>
    <property type="match status" value="1"/>
</dbReference>
<dbReference type="NCBIfam" id="NF000840">
    <property type="entry name" value="PRK00071.1-3"/>
    <property type="match status" value="1"/>
</dbReference>
<dbReference type="UniPathway" id="UPA00253">
    <property type="reaction ID" value="UER00332"/>
</dbReference>
<gene>
    <name evidence="10" type="primary">nadD</name>
    <name evidence="12" type="ORF">TSYNT_9253</name>
</gene>
<keyword evidence="6 10" id="KW-0547">Nucleotide-binding</keyword>
<proteinExistence type="inferred from homology"/>
<dbReference type="RefSeq" id="WP_083497742.1">
    <property type="nucleotide sequence ID" value="NZ_BSDN01000007.1"/>
</dbReference>
<keyword evidence="5 10" id="KW-0548">Nucleotidyltransferase</keyword>
<dbReference type="Proteomes" id="UP000062160">
    <property type="component" value="Unassembled WGS sequence"/>
</dbReference>
<dbReference type="GO" id="GO:0004515">
    <property type="term" value="F:nicotinate-nucleotide adenylyltransferase activity"/>
    <property type="evidence" value="ECO:0007669"/>
    <property type="project" value="UniProtKB-UniRule"/>
</dbReference>
<keyword evidence="3 10" id="KW-0662">Pyridine nucleotide biosynthesis</keyword>
<evidence type="ECO:0000256" key="3">
    <source>
        <dbReference type="ARBA" id="ARBA00022642"/>
    </source>
</evidence>
<protein>
    <recommendedName>
        <fullName evidence="10">Probable nicotinate-nucleotide adenylyltransferase</fullName>
        <ecNumber evidence="10">2.7.7.18</ecNumber>
    </recommendedName>
    <alternativeName>
        <fullName evidence="10">Deamido-NAD(+) diphosphorylase</fullName>
    </alternativeName>
    <alternativeName>
        <fullName evidence="10">Deamido-NAD(+) pyrophosphorylase</fullName>
    </alternativeName>
    <alternativeName>
        <fullName evidence="10">Nicotinate mononucleotide adenylyltransferase</fullName>
        <shortName evidence="10">NaMN adenylyltransferase</shortName>
    </alternativeName>
</protein>
<keyword evidence="7 10" id="KW-0067">ATP-binding</keyword>
<sequence length="204" mass="23341">MPKNQKIGIMGGTFDPIHYGHLVTAETARTNFKLDKVIFTPAGRPPHKKDYAVTPPEDRYLMTMLAVNNNPFFEISRIEIDRPGPTYTVDTLEQFYNELGSDVKLFFISGADAVFDILTWKDVDKVLSYCTFIAATRPGYPIDQLHQKLIQIKEMYGYEVVPMKVTSLDISSTEIRRRMKEGLSIKYLLPDSVETYIKKSGLYQ</sequence>
<dbReference type="InterPro" id="IPR004821">
    <property type="entry name" value="Cyt_trans-like"/>
</dbReference>
<dbReference type="OrthoDB" id="5295945at2"/>
<reference evidence="12" key="1">
    <citation type="journal article" date="2016" name="Genome Announc.">
        <title>Draft Genome Sequence of the Syntrophic Lactate-Degrading Bacterium Tepidanaerobacter syntrophicus JLT.</title>
        <authorList>
            <person name="Matsuura N."/>
            <person name="Ohashi A."/>
            <person name="Tourlousse D.M."/>
            <person name="Sekiguchi Y."/>
        </authorList>
    </citation>
    <scope>NUCLEOTIDE SEQUENCE [LARGE SCALE GENOMIC DNA]</scope>
    <source>
        <strain evidence="12">JL</strain>
    </source>
</reference>
<organism evidence="12">
    <name type="scientific">Tepidanaerobacter syntrophicus</name>
    <dbReference type="NCBI Taxonomy" id="224999"/>
    <lineage>
        <taxon>Bacteria</taxon>
        <taxon>Bacillati</taxon>
        <taxon>Bacillota</taxon>
        <taxon>Clostridia</taxon>
        <taxon>Thermosediminibacterales</taxon>
        <taxon>Tepidanaerobacteraceae</taxon>
        <taxon>Tepidanaerobacter</taxon>
    </lineage>
</organism>
<evidence type="ECO:0000256" key="7">
    <source>
        <dbReference type="ARBA" id="ARBA00022840"/>
    </source>
</evidence>
<evidence type="ECO:0000256" key="5">
    <source>
        <dbReference type="ARBA" id="ARBA00022695"/>
    </source>
</evidence>
<dbReference type="SUPFAM" id="SSF52374">
    <property type="entry name" value="Nucleotidylyl transferase"/>
    <property type="match status" value="1"/>
</dbReference>
<evidence type="ECO:0000256" key="8">
    <source>
        <dbReference type="ARBA" id="ARBA00023027"/>
    </source>
</evidence>
<name>A0A0U9HGL6_9FIRM</name>
<dbReference type="Pfam" id="PF01467">
    <property type="entry name" value="CTP_transf_like"/>
    <property type="match status" value="1"/>
</dbReference>
<evidence type="ECO:0000256" key="9">
    <source>
        <dbReference type="ARBA" id="ARBA00048721"/>
    </source>
</evidence>
<dbReference type="InterPro" id="IPR014729">
    <property type="entry name" value="Rossmann-like_a/b/a_fold"/>
</dbReference>
<dbReference type="Gene3D" id="3.40.50.620">
    <property type="entry name" value="HUPs"/>
    <property type="match status" value="1"/>
</dbReference>
<dbReference type="PANTHER" id="PTHR39321">
    <property type="entry name" value="NICOTINATE-NUCLEOTIDE ADENYLYLTRANSFERASE-RELATED"/>
    <property type="match status" value="1"/>
</dbReference>
<evidence type="ECO:0000256" key="1">
    <source>
        <dbReference type="ARBA" id="ARBA00002324"/>
    </source>
</evidence>
<keyword evidence="4 10" id="KW-0808">Transferase</keyword>
<comment type="similarity">
    <text evidence="10">Belongs to the NadD family.</text>
</comment>
<comment type="pathway">
    <text evidence="2 10">Cofactor biosynthesis; NAD(+) biosynthesis; deamido-NAD(+) from nicotinate D-ribonucleotide: step 1/1.</text>
</comment>
<keyword evidence="8 10" id="KW-0520">NAD</keyword>
<evidence type="ECO:0000313" key="13">
    <source>
        <dbReference type="Proteomes" id="UP000062160"/>
    </source>
</evidence>
<dbReference type="STRING" id="224999.GCA_001485475_02038"/>
<dbReference type="PANTHER" id="PTHR39321:SF3">
    <property type="entry name" value="PHOSPHOPANTETHEINE ADENYLYLTRANSFERASE"/>
    <property type="match status" value="1"/>
</dbReference>
<evidence type="ECO:0000256" key="4">
    <source>
        <dbReference type="ARBA" id="ARBA00022679"/>
    </source>
</evidence>
<dbReference type="EC" id="2.7.7.18" evidence="10"/>
<dbReference type="NCBIfam" id="TIGR00482">
    <property type="entry name" value="nicotinate (nicotinamide) nucleotide adenylyltransferase"/>
    <property type="match status" value="1"/>
</dbReference>
<evidence type="ECO:0000256" key="10">
    <source>
        <dbReference type="HAMAP-Rule" id="MF_00244"/>
    </source>
</evidence>
<dbReference type="GO" id="GO:0009435">
    <property type="term" value="P:NAD+ biosynthetic process"/>
    <property type="evidence" value="ECO:0007669"/>
    <property type="project" value="UniProtKB-UniRule"/>
</dbReference>
<dbReference type="AlphaFoldDB" id="A0A0U9HGL6"/>
<dbReference type="InterPro" id="IPR005248">
    <property type="entry name" value="NadD/NMNAT"/>
</dbReference>
<evidence type="ECO:0000259" key="11">
    <source>
        <dbReference type="Pfam" id="PF01467"/>
    </source>
</evidence>
<evidence type="ECO:0000313" key="12">
    <source>
        <dbReference type="EMBL" id="GAQ26000.1"/>
    </source>
</evidence>
<feature type="domain" description="Cytidyltransferase-like" evidence="11">
    <location>
        <begin position="9"/>
        <end position="178"/>
    </location>
</feature>
<comment type="function">
    <text evidence="1 10">Catalyzes the reversible adenylation of nicotinate mononucleotide (NaMN) to nicotinic acid adenine dinucleotide (NaAD).</text>
</comment>
<dbReference type="NCBIfam" id="TIGR00125">
    <property type="entry name" value="cyt_tran_rel"/>
    <property type="match status" value="1"/>
</dbReference>
<accession>A0A0U9HGL6</accession>
<comment type="catalytic activity">
    <reaction evidence="9 10">
        <text>nicotinate beta-D-ribonucleotide + ATP + H(+) = deamido-NAD(+) + diphosphate</text>
        <dbReference type="Rhea" id="RHEA:22860"/>
        <dbReference type="ChEBI" id="CHEBI:15378"/>
        <dbReference type="ChEBI" id="CHEBI:30616"/>
        <dbReference type="ChEBI" id="CHEBI:33019"/>
        <dbReference type="ChEBI" id="CHEBI:57502"/>
        <dbReference type="ChEBI" id="CHEBI:58437"/>
        <dbReference type="EC" id="2.7.7.18"/>
    </reaction>
</comment>
<evidence type="ECO:0000256" key="2">
    <source>
        <dbReference type="ARBA" id="ARBA00005019"/>
    </source>
</evidence>